<keyword evidence="2" id="KW-1185">Reference proteome</keyword>
<dbReference type="EMBL" id="CM039431">
    <property type="protein sequence ID" value="KAI4334640.1"/>
    <property type="molecule type" value="Genomic_DNA"/>
</dbReference>
<proteinExistence type="predicted"/>
<sequence length="304" mass="35067">MMALFSDMVENFMDDFSIFGNSFDSCLHNLSLVLKRCQETNLVLNWEKCHFMVTEGIVLGHRISIEGIQVDKAKVELIERLPPPSTIKGVRSFLGHARFYKRFIKDFSKITKPLCNLLLKEAEFSFTKECTLAFETLKKALVTAPIIITPKWGEPFEIMCDASDYAVGAVLGQTRDKTFRAIYYTSKTLDLAQVNYATIEKELLAVVFAFDKFRPYLIGNKTIVYTDHEALKYLLNKKDAKPRLIRWILLLQEFDLEIKDKKGKDNLIADHLSRLESNSMNKIPVAYHFFDEQVFSIKTIPINR</sequence>
<accession>A0ACB9NIV2</accession>
<protein>
    <submittedName>
        <fullName evidence="1">Uncharacterized protein</fullName>
    </submittedName>
</protein>
<dbReference type="Proteomes" id="UP000828941">
    <property type="component" value="Chromosome 6"/>
</dbReference>
<evidence type="ECO:0000313" key="2">
    <source>
        <dbReference type="Proteomes" id="UP000828941"/>
    </source>
</evidence>
<evidence type="ECO:0000313" key="1">
    <source>
        <dbReference type="EMBL" id="KAI4334640.1"/>
    </source>
</evidence>
<reference evidence="1 2" key="1">
    <citation type="journal article" date="2022" name="DNA Res.">
        <title>Chromosomal-level genome assembly of the orchid tree Bauhinia variegata (Leguminosae; Cercidoideae) supports the allotetraploid origin hypothesis of Bauhinia.</title>
        <authorList>
            <person name="Zhong Y."/>
            <person name="Chen Y."/>
            <person name="Zheng D."/>
            <person name="Pang J."/>
            <person name="Liu Y."/>
            <person name="Luo S."/>
            <person name="Meng S."/>
            <person name="Qian L."/>
            <person name="Wei D."/>
            <person name="Dai S."/>
            <person name="Zhou R."/>
        </authorList>
    </citation>
    <scope>NUCLEOTIDE SEQUENCE [LARGE SCALE GENOMIC DNA]</scope>
    <source>
        <strain evidence="1">BV-YZ2020</strain>
    </source>
</reference>
<gene>
    <name evidence="1" type="ORF">L6164_013356</name>
</gene>
<comment type="caution">
    <text evidence="1">The sequence shown here is derived from an EMBL/GenBank/DDBJ whole genome shotgun (WGS) entry which is preliminary data.</text>
</comment>
<organism evidence="1 2">
    <name type="scientific">Bauhinia variegata</name>
    <name type="common">Purple orchid tree</name>
    <name type="synonym">Phanera variegata</name>
    <dbReference type="NCBI Taxonomy" id="167791"/>
    <lineage>
        <taxon>Eukaryota</taxon>
        <taxon>Viridiplantae</taxon>
        <taxon>Streptophyta</taxon>
        <taxon>Embryophyta</taxon>
        <taxon>Tracheophyta</taxon>
        <taxon>Spermatophyta</taxon>
        <taxon>Magnoliopsida</taxon>
        <taxon>eudicotyledons</taxon>
        <taxon>Gunneridae</taxon>
        <taxon>Pentapetalae</taxon>
        <taxon>rosids</taxon>
        <taxon>fabids</taxon>
        <taxon>Fabales</taxon>
        <taxon>Fabaceae</taxon>
        <taxon>Cercidoideae</taxon>
        <taxon>Cercideae</taxon>
        <taxon>Bauhiniinae</taxon>
        <taxon>Bauhinia</taxon>
    </lineage>
</organism>
<name>A0ACB9NIV2_BAUVA</name>